<dbReference type="PANTHER" id="PTHR23226:SF416">
    <property type="entry name" value="FI01424P"/>
    <property type="match status" value="1"/>
</dbReference>
<feature type="domain" description="C2H2-type" evidence="13">
    <location>
        <begin position="334"/>
        <end position="361"/>
    </location>
</feature>
<dbReference type="PROSITE" id="PS50157">
    <property type="entry name" value="ZINC_FINGER_C2H2_2"/>
    <property type="match status" value="16"/>
</dbReference>
<feature type="domain" description="C2H2-type" evidence="13">
    <location>
        <begin position="278"/>
        <end position="305"/>
    </location>
</feature>
<evidence type="ECO:0000256" key="5">
    <source>
        <dbReference type="ARBA" id="ARBA00022771"/>
    </source>
</evidence>
<evidence type="ECO:0000256" key="3">
    <source>
        <dbReference type="ARBA" id="ARBA00022723"/>
    </source>
</evidence>
<dbReference type="SMART" id="SM00355">
    <property type="entry name" value="ZnF_C2H2"/>
    <property type="match status" value="17"/>
</dbReference>
<keyword evidence="10" id="KW-0539">Nucleus</keyword>
<feature type="compositionally biased region" description="Polar residues" evidence="12">
    <location>
        <begin position="1000"/>
        <end position="1014"/>
    </location>
</feature>
<evidence type="ECO:0000256" key="1">
    <source>
        <dbReference type="ARBA" id="ARBA00004123"/>
    </source>
</evidence>
<evidence type="ECO:0000256" key="9">
    <source>
        <dbReference type="ARBA" id="ARBA00023163"/>
    </source>
</evidence>
<reference evidence="14" key="3">
    <citation type="submission" date="2025-09" db="UniProtKB">
        <authorList>
            <consortium name="Ensembl"/>
        </authorList>
    </citation>
    <scope>IDENTIFICATION</scope>
</reference>
<dbReference type="Gene3D" id="3.30.160.60">
    <property type="entry name" value="Classic Zinc Finger"/>
    <property type="match status" value="13"/>
</dbReference>
<dbReference type="FunFam" id="3.30.160.60:FF:001156">
    <property type="entry name" value="Zinc finger protein 407"/>
    <property type="match status" value="1"/>
</dbReference>
<dbReference type="GO" id="GO:0005634">
    <property type="term" value="C:nucleus"/>
    <property type="evidence" value="ECO:0007669"/>
    <property type="project" value="UniProtKB-SubCell"/>
</dbReference>
<feature type="compositionally biased region" description="Polar residues" evidence="12">
    <location>
        <begin position="814"/>
        <end position="824"/>
    </location>
</feature>
<evidence type="ECO:0000256" key="7">
    <source>
        <dbReference type="ARBA" id="ARBA00023015"/>
    </source>
</evidence>
<feature type="region of interest" description="Disordered" evidence="12">
    <location>
        <begin position="1000"/>
        <end position="1028"/>
    </location>
</feature>
<feature type="domain" description="C2H2-type" evidence="13">
    <location>
        <begin position="589"/>
        <end position="616"/>
    </location>
</feature>
<feature type="domain" description="C2H2-type" evidence="13">
    <location>
        <begin position="1261"/>
        <end position="1288"/>
    </location>
</feature>
<keyword evidence="5 11" id="KW-0863">Zinc-finger</keyword>
<feature type="domain" description="C2H2-type" evidence="13">
    <location>
        <begin position="617"/>
        <end position="644"/>
    </location>
</feature>
<evidence type="ECO:0000256" key="6">
    <source>
        <dbReference type="ARBA" id="ARBA00022833"/>
    </source>
</evidence>
<dbReference type="InterPro" id="IPR013087">
    <property type="entry name" value="Znf_C2H2_type"/>
</dbReference>
<evidence type="ECO:0000313" key="15">
    <source>
        <dbReference type="Proteomes" id="UP000694680"/>
    </source>
</evidence>
<comment type="subcellular location">
    <subcellularLocation>
        <location evidence="1">Nucleus</location>
    </subcellularLocation>
</comment>
<evidence type="ECO:0000256" key="8">
    <source>
        <dbReference type="ARBA" id="ARBA00023125"/>
    </source>
</evidence>
<feature type="region of interest" description="Disordered" evidence="12">
    <location>
        <begin position="252"/>
        <end position="273"/>
    </location>
</feature>
<dbReference type="PANTHER" id="PTHR23226">
    <property type="entry name" value="ZINC FINGER AND SCAN DOMAIN-CONTAINING"/>
    <property type="match status" value="1"/>
</dbReference>
<feature type="domain" description="C2H2-type" evidence="13">
    <location>
        <begin position="483"/>
        <end position="510"/>
    </location>
</feature>
<dbReference type="PROSITE" id="PS00028">
    <property type="entry name" value="ZINC_FINGER_C2H2_1"/>
    <property type="match status" value="15"/>
</dbReference>
<dbReference type="Pfam" id="PF00096">
    <property type="entry name" value="zf-C2H2"/>
    <property type="match status" value="10"/>
</dbReference>
<feature type="region of interest" description="Disordered" evidence="12">
    <location>
        <begin position="856"/>
        <end position="894"/>
    </location>
</feature>
<feature type="compositionally biased region" description="Polar residues" evidence="12">
    <location>
        <begin position="865"/>
        <end position="879"/>
    </location>
</feature>
<reference evidence="14" key="1">
    <citation type="submission" date="2020-06" db="EMBL/GenBank/DDBJ databases">
        <authorList>
            <consortium name="Wellcome Sanger Institute Data Sharing"/>
        </authorList>
    </citation>
    <scope>NUCLEOTIDE SEQUENCE [LARGE SCALE GENOMIC DNA]</scope>
</reference>
<dbReference type="InterPro" id="IPR036236">
    <property type="entry name" value="Znf_C2H2_sf"/>
</dbReference>
<dbReference type="FunFam" id="3.30.160.60:FF:000358">
    <property type="entry name" value="zinc finger protein 24"/>
    <property type="match status" value="1"/>
</dbReference>
<feature type="domain" description="C2H2-type" evidence="13">
    <location>
        <begin position="205"/>
        <end position="232"/>
    </location>
</feature>
<dbReference type="GO" id="GO:0000981">
    <property type="term" value="F:DNA-binding transcription factor activity, RNA polymerase II-specific"/>
    <property type="evidence" value="ECO:0007669"/>
    <property type="project" value="TreeGrafter"/>
</dbReference>
<keyword evidence="8" id="KW-0238">DNA-binding</keyword>
<dbReference type="Proteomes" id="UP000694680">
    <property type="component" value="Chromosome 16"/>
</dbReference>
<organism evidence="14 15">
    <name type="scientific">Gouania willdenowi</name>
    <name type="common">Blunt-snouted clingfish</name>
    <name type="synonym">Lepadogaster willdenowi</name>
    <dbReference type="NCBI Taxonomy" id="441366"/>
    <lineage>
        <taxon>Eukaryota</taxon>
        <taxon>Metazoa</taxon>
        <taxon>Chordata</taxon>
        <taxon>Craniata</taxon>
        <taxon>Vertebrata</taxon>
        <taxon>Euteleostomi</taxon>
        <taxon>Actinopterygii</taxon>
        <taxon>Neopterygii</taxon>
        <taxon>Teleostei</taxon>
        <taxon>Neoteleostei</taxon>
        <taxon>Acanthomorphata</taxon>
        <taxon>Ovalentaria</taxon>
        <taxon>Blenniimorphae</taxon>
        <taxon>Blenniiformes</taxon>
        <taxon>Gobiesocoidei</taxon>
        <taxon>Gobiesocidae</taxon>
        <taxon>Gobiesocinae</taxon>
        <taxon>Gouania</taxon>
    </lineage>
</organism>
<keyword evidence="6" id="KW-0862">Zinc</keyword>
<feature type="compositionally biased region" description="Basic and acidic residues" evidence="12">
    <location>
        <begin position="148"/>
        <end position="194"/>
    </location>
</feature>
<reference evidence="14" key="2">
    <citation type="submission" date="2025-08" db="UniProtKB">
        <authorList>
            <consortium name="Ensembl"/>
        </authorList>
    </citation>
    <scope>IDENTIFICATION</scope>
</reference>
<dbReference type="Ensembl" id="ENSGWIT00000014274.1">
    <property type="protein sequence ID" value="ENSGWIP00000012827.1"/>
    <property type="gene ID" value="ENSGWIG00000007410.1"/>
</dbReference>
<evidence type="ECO:0000256" key="12">
    <source>
        <dbReference type="SAM" id="MobiDB-lite"/>
    </source>
</evidence>
<evidence type="ECO:0000256" key="11">
    <source>
        <dbReference type="PROSITE-ProRule" id="PRU00042"/>
    </source>
</evidence>
<feature type="region of interest" description="Disordered" evidence="12">
    <location>
        <begin position="1"/>
        <end position="198"/>
    </location>
</feature>
<evidence type="ECO:0000259" key="13">
    <source>
        <dbReference type="PROSITE" id="PS50157"/>
    </source>
</evidence>
<keyword evidence="15" id="KW-1185">Reference proteome</keyword>
<evidence type="ECO:0000256" key="10">
    <source>
        <dbReference type="ARBA" id="ARBA00023242"/>
    </source>
</evidence>
<proteinExistence type="inferred from homology"/>
<feature type="domain" description="C2H2-type" evidence="13">
    <location>
        <begin position="672"/>
        <end position="699"/>
    </location>
</feature>
<dbReference type="GO" id="GO:0008270">
    <property type="term" value="F:zinc ion binding"/>
    <property type="evidence" value="ECO:0007669"/>
    <property type="project" value="UniProtKB-KW"/>
</dbReference>
<keyword evidence="3" id="KW-0479">Metal-binding</keyword>
<evidence type="ECO:0000256" key="2">
    <source>
        <dbReference type="ARBA" id="ARBA00006991"/>
    </source>
</evidence>
<feature type="compositionally biased region" description="Basic and acidic residues" evidence="12">
    <location>
        <begin position="25"/>
        <end position="42"/>
    </location>
</feature>
<gene>
    <name evidence="14" type="primary">zgc:66448</name>
</gene>
<dbReference type="FunFam" id="3.30.160.60:FF:000034">
    <property type="entry name" value="zinc finger protein 25"/>
    <property type="match status" value="1"/>
</dbReference>
<dbReference type="OrthoDB" id="8117402at2759"/>
<feature type="domain" description="C2H2-type" evidence="13">
    <location>
        <begin position="236"/>
        <end position="263"/>
    </location>
</feature>
<dbReference type="FunFam" id="3.30.160.60:FF:001949">
    <property type="entry name" value="zinc finger protein 62 homolog isoform X2"/>
    <property type="match status" value="1"/>
</dbReference>
<feature type="compositionally biased region" description="Basic and acidic residues" evidence="12">
    <location>
        <begin position="506"/>
        <end position="515"/>
    </location>
</feature>
<feature type="domain" description="C2H2-type" evidence="13">
    <location>
        <begin position="700"/>
        <end position="727"/>
    </location>
</feature>
<feature type="domain" description="C2H2-type" evidence="13">
    <location>
        <begin position="645"/>
        <end position="672"/>
    </location>
</feature>
<feature type="domain" description="C2H2-type" evidence="13">
    <location>
        <begin position="728"/>
        <end position="755"/>
    </location>
</feature>
<feature type="domain" description="C2H2-type" evidence="13">
    <location>
        <begin position="362"/>
        <end position="389"/>
    </location>
</feature>
<dbReference type="GO" id="GO:0000978">
    <property type="term" value="F:RNA polymerase II cis-regulatory region sequence-specific DNA binding"/>
    <property type="evidence" value="ECO:0007669"/>
    <property type="project" value="TreeGrafter"/>
</dbReference>
<feature type="domain" description="C2H2-type" evidence="13">
    <location>
        <begin position="391"/>
        <end position="418"/>
    </location>
</feature>
<keyword evidence="4" id="KW-0677">Repeat</keyword>
<keyword evidence="7" id="KW-0805">Transcription regulation</keyword>
<dbReference type="SUPFAM" id="SSF57667">
    <property type="entry name" value="beta-beta-alpha zinc fingers"/>
    <property type="match status" value="8"/>
</dbReference>
<feature type="region of interest" description="Disordered" evidence="12">
    <location>
        <begin position="506"/>
        <end position="525"/>
    </location>
</feature>
<dbReference type="Pfam" id="PF13912">
    <property type="entry name" value="zf-C2H2_6"/>
    <property type="match status" value="2"/>
</dbReference>
<feature type="domain" description="C2H2-type" evidence="13">
    <location>
        <begin position="306"/>
        <end position="333"/>
    </location>
</feature>
<accession>A0A8C5E5W1</accession>
<feature type="region of interest" description="Disordered" evidence="12">
    <location>
        <begin position="764"/>
        <end position="840"/>
    </location>
</feature>
<dbReference type="FunFam" id="3.30.160.60:FF:000671">
    <property type="entry name" value="Zinc finger protein 26"/>
    <property type="match status" value="1"/>
</dbReference>
<keyword evidence="9" id="KW-0804">Transcription</keyword>
<dbReference type="FunFam" id="3.30.160.60:FF:002343">
    <property type="entry name" value="Zinc finger protein 33A"/>
    <property type="match status" value="1"/>
</dbReference>
<feature type="domain" description="C2H2-type" evidence="13">
    <location>
        <begin position="419"/>
        <end position="446"/>
    </location>
</feature>
<protein>
    <submittedName>
        <fullName evidence="14">Zinc finger protein 160-like</fullName>
    </submittedName>
</protein>
<evidence type="ECO:0000313" key="14">
    <source>
        <dbReference type="Ensembl" id="ENSGWIP00000012827.1"/>
    </source>
</evidence>
<sequence length="1288" mass="143725">MATIQQSRSPERHENLDEDVGPSGERTEVLEQECSRTQREETEASEPSASPDTEPLAGVSRSPVREESTAEAAQATCVLADEPRKDEQPGCPQPESVEDTRAVEAIDNGDNAEQNTDTRKEQSGIGDNNASPKERNVEMGDDNISNAKEVDKDKEDSSVHHGRTEQLLDKPTGEVEKKDKCDVNNEETASRDNADMPAKQKPCRFVCKECGKRFTRRETYNLHRHVHSRKDDLAPLSCKECGLTFKQRSSLIKHRKEHKENEELPPSSKKRSGEEGMFQCAECQKIFFAVNKLRDHKCSTTAEKPYHCPLCRQEFQFRVSVSKHMMTHSQESIFSCQECSQTFPNTTALRIHQRCHSALKPYECPECGLVFKHYSIMEDHRRKHIDRTRSHLCNVCGKSFKYSSLLHQHQYLHTGQKPFQCPDCGKSFAFAQNMKAHCRQHRLQKSNNSSEQPCKKVPVPASTVVNGSGKANTRQIEKPKRAYKCPLCPLSFGVAANLRIHMSIHETEHEKRDKTPQPPSGISKHWDKGHACPHCPCVYRDESSLNIHLLSVHKPLAYLEKMSNQSDDLTLISSDNVRPKLKSDSVRPHKCSECDKSFRHRSVLDLHMRIHTKDKPYQCKECGKSFKFSSYLQQHVIIHTGKKPYKCTDCGKDFAFLQNMRSHQKLHQEKPFRCTSCRKGYSDETQLQHHMLSHNGDKPHKCNQCDKSFGLAYLLRDHMNTHTGERPHRCDECHKTFSWISSLLVHQKTHVRKRQGFSQFSSLQGGSRFGARGSRGRSGGRPIWGLSKPSLEPVNPQPPLYPASAHRDIGSVKSLVQQPSSMLSSHGDVKNIPLNDLEPHTKPVQWKVDSGEVMHVKSTEHQPGAPQQTQYDNPTQSGLESHYQKSPGRTDIPSISSASVQVSEFALGKETVSAVSSHTAPVSKIPSPSASIVSRSRHNMPVSWSINPTSSTQPSVSTTQHDFTLSSPYIDGAALWSIRPAALPNPHSSASNLCQEPQLPLWSSQNEPSTSSKDNPALDLGSPPVMSSTVDQTEKLRALGLVSASSSSQMEQSNALTISSPPGSHGIGSTLWNIQSPLTGIPKTINPPEKLVSSQDFQLLQQTQIPPGWVNVQAATQKVPISIQYDTHFGQAMGTPVWGFQNNAVSPRALLSGQLKSSIGQEQHQQPMVTGTQILINQASPFFSPQLAPLPPLALPGPHSLHSVAVSTLSRPPHPNLFFTPQAIMSERPHMPQALPLPPLATRTEPHKLGPRLPFASERLLQCMICGCSFSRELDLQMHYFQHAQGDI</sequence>
<comment type="similarity">
    <text evidence="2">Belongs to the krueppel C2H2-type zinc-finger protein family.</text>
</comment>
<evidence type="ECO:0000256" key="4">
    <source>
        <dbReference type="ARBA" id="ARBA00022737"/>
    </source>
</evidence>
<name>A0A8C5E5W1_GOUWI</name>